<dbReference type="InterPro" id="IPR006195">
    <property type="entry name" value="aa-tRNA-synth_II"/>
</dbReference>
<comment type="catalytic activity">
    <reaction evidence="14">
        <text>tRNA(Ser) + L-serine + ATP = L-seryl-tRNA(Ser) + AMP + diphosphate + H(+)</text>
        <dbReference type="Rhea" id="RHEA:12292"/>
        <dbReference type="Rhea" id="RHEA-COMP:9669"/>
        <dbReference type="Rhea" id="RHEA-COMP:9703"/>
        <dbReference type="ChEBI" id="CHEBI:15378"/>
        <dbReference type="ChEBI" id="CHEBI:30616"/>
        <dbReference type="ChEBI" id="CHEBI:33019"/>
        <dbReference type="ChEBI" id="CHEBI:33384"/>
        <dbReference type="ChEBI" id="CHEBI:78442"/>
        <dbReference type="ChEBI" id="CHEBI:78533"/>
        <dbReference type="ChEBI" id="CHEBI:456215"/>
        <dbReference type="EC" id="6.1.1.11"/>
    </reaction>
</comment>
<dbReference type="VEuPathDB" id="VectorBase:BGLB023911"/>
<evidence type="ECO:0000256" key="8">
    <source>
        <dbReference type="ARBA" id="ARBA00022840"/>
    </source>
</evidence>
<dbReference type="VEuPathDB" id="VectorBase:BGLAX_052693"/>
<evidence type="ECO:0000256" key="7">
    <source>
        <dbReference type="ARBA" id="ARBA00022741"/>
    </source>
</evidence>
<dbReference type="GO" id="GO:0004828">
    <property type="term" value="F:serine-tRNA ligase activity"/>
    <property type="evidence" value="ECO:0007669"/>
    <property type="project" value="UniProtKB-EC"/>
</dbReference>
<evidence type="ECO:0000256" key="9">
    <source>
        <dbReference type="ARBA" id="ARBA00022917"/>
    </source>
</evidence>
<evidence type="ECO:0000256" key="3">
    <source>
        <dbReference type="ARBA" id="ARBA00010728"/>
    </source>
</evidence>
<sequence length="237" mass="27044">MYKAGQLPKFTNESFSTANKLMEQIPGEPFKPMDGYRLIPTSEIPLVNIVANRLLEEKDLPIRYTACTPCFRKEAGSAGKDTSGMIRLHQFYKVELVSITTEKDSENELEKITRIAESILEKLELPYRRVLLCTGDMGFAAAKTYDLEVWIPSQNTYREISSCSSCTDFQAKRMKTKYITAENRKIKKFVHTLNGSALAVGRLLVAILENYQNQNGEIIVPKALREYFNSQEIIRKK</sequence>
<evidence type="ECO:0000256" key="1">
    <source>
        <dbReference type="ARBA" id="ARBA00004496"/>
    </source>
</evidence>
<dbReference type="EnsemblMetazoa" id="BGLB023911-RA">
    <property type="protein sequence ID" value="BGLB023911-PA"/>
    <property type="gene ID" value="BGLB023911"/>
</dbReference>
<dbReference type="Pfam" id="PF00587">
    <property type="entry name" value="tRNA-synt_2b"/>
    <property type="match status" value="1"/>
</dbReference>
<comment type="subcellular location">
    <subcellularLocation>
        <location evidence="1">Cytoplasm</location>
    </subcellularLocation>
</comment>
<keyword evidence="7" id="KW-0547">Nucleotide-binding</keyword>
<feature type="domain" description="Aminoacyl-transfer RNA synthetases class-II family profile" evidence="15">
    <location>
        <begin position="1"/>
        <end position="221"/>
    </location>
</feature>
<dbReference type="PRINTS" id="PR00981">
    <property type="entry name" value="TRNASYNTHSER"/>
</dbReference>
<dbReference type="AlphaFoldDB" id="A0A2C9KV60"/>
<comment type="catalytic activity">
    <reaction evidence="13">
        <text>tRNA(Sec) + L-serine + ATP = L-seryl-tRNA(Sec) + AMP + diphosphate + H(+)</text>
        <dbReference type="Rhea" id="RHEA:42580"/>
        <dbReference type="Rhea" id="RHEA-COMP:9742"/>
        <dbReference type="Rhea" id="RHEA-COMP:10128"/>
        <dbReference type="ChEBI" id="CHEBI:15378"/>
        <dbReference type="ChEBI" id="CHEBI:30616"/>
        <dbReference type="ChEBI" id="CHEBI:33019"/>
        <dbReference type="ChEBI" id="CHEBI:33384"/>
        <dbReference type="ChEBI" id="CHEBI:78442"/>
        <dbReference type="ChEBI" id="CHEBI:78533"/>
        <dbReference type="ChEBI" id="CHEBI:456215"/>
        <dbReference type="EC" id="6.1.1.11"/>
    </reaction>
</comment>
<organism evidence="16 17">
    <name type="scientific">Biomphalaria glabrata</name>
    <name type="common">Bloodfluke planorb</name>
    <name type="synonym">Freshwater snail</name>
    <dbReference type="NCBI Taxonomy" id="6526"/>
    <lineage>
        <taxon>Eukaryota</taxon>
        <taxon>Metazoa</taxon>
        <taxon>Spiralia</taxon>
        <taxon>Lophotrochozoa</taxon>
        <taxon>Mollusca</taxon>
        <taxon>Gastropoda</taxon>
        <taxon>Heterobranchia</taxon>
        <taxon>Euthyneura</taxon>
        <taxon>Panpulmonata</taxon>
        <taxon>Hygrophila</taxon>
        <taxon>Lymnaeoidea</taxon>
        <taxon>Planorbidae</taxon>
        <taxon>Biomphalaria</taxon>
    </lineage>
</organism>
<dbReference type="NCBIfam" id="TIGR00414">
    <property type="entry name" value="serS"/>
    <property type="match status" value="1"/>
</dbReference>
<dbReference type="GO" id="GO:0005524">
    <property type="term" value="F:ATP binding"/>
    <property type="evidence" value="ECO:0007669"/>
    <property type="project" value="UniProtKB-KW"/>
</dbReference>
<dbReference type="Proteomes" id="UP000076420">
    <property type="component" value="Unassembled WGS sequence"/>
</dbReference>
<evidence type="ECO:0000259" key="15">
    <source>
        <dbReference type="PROSITE" id="PS50862"/>
    </source>
</evidence>
<evidence type="ECO:0000256" key="10">
    <source>
        <dbReference type="ARBA" id="ARBA00023146"/>
    </source>
</evidence>
<proteinExistence type="inferred from homology"/>
<dbReference type="InterPro" id="IPR002314">
    <property type="entry name" value="aa-tRNA-synt_IIb"/>
</dbReference>
<dbReference type="PANTHER" id="PTHR43697:SF1">
    <property type="entry name" value="SERINE--TRNA LIGASE"/>
    <property type="match status" value="1"/>
</dbReference>
<dbReference type="InterPro" id="IPR002317">
    <property type="entry name" value="Ser-tRNA-ligase_type_1"/>
</dbReference>
<accession>A0A2C9KV60</accession>
<gene>
    <name evidence="16" type="primary">106058263</name>
</gene>
<dbReference type="InterPro" id="IPR045864">
    <property type="entry name" value="aa-tRNA-synth_II/BPL/LPL"/>
</dbReference>
<evidence type="ECO:0000256" key="12">
    <source>
        <dbReference type="ARBA" id="ARBA00033352"/>
    </source>
</evidence>
<keyword evidence="8" id="KW-0067">ATP-binding</keyword>
<evidence type="ECO:0000256" key="11">
    <source>
        <dbReference type="ARBA" id="ARBA00031113"/>
    </source>
</evidence>
<name>A0A2C9KV60_BIOGL</name>
<dbReference type="GO" id="GO:0006434">
    <property type="term" value="P:seryl-tRNA aminoacylation"/>
    <property type="evidence" value="ECO:0007669"/>
    <property type="project" value="InterPro"/>
</dbReference>
<protein>
    <recommendedName>
        <fullName evidence="4">serine--tRNA ligase</fullName>
        <ecNumber evidence="4">6.1.1.11</ecNumber>
    </recommendedName>
    <alternativeName>
        <fullName evidence="11">Seryl-tRNA synthetase</fullName>
    </alternativeName>
    <alternativeName>
        <fullName evidence="12">Seryl-tRNA(Ser/Sec) synthetase</fullName>
    </alternativeName>
</protein>
<evidence type="ECO:0000313" key="17">
    <source>
        <dbReference type="Proteomes" id="UP000076420"/>
    </source>
</evidence>
<evidence type="ECO:0000313" key="16">
    <source>
        <dbReference type="EnsemblMetazoa" id="BGLB023911-PA"/>
    </source>
</evidence>
<comment type="pathway">
    <text evidence="2">Aminoacyl-tRNA biosynthesis; selenocysteinyl-tRNA(Sec) biosynthesis; L-seryl-tRNA(Sec) from L-serine and tRNA(Sec): step 1/1.</text>
</comment>
<dbReference type="PANTHER" id="PTHR43697">
    <property type="entry name" value="SERYL-TRNA SYNTHETASE"/>
    <property type="match status" value="1"/>
</dbReference>
<evidence type="ECO:0000256" key="4">
    <source>
        <dbReference type="ARBA" id="ARBA00012840"/>
    </source>
</evidence>
<reference evidence="16" key="1">
    <citation type="submission" date="2020-05" db="UniProtKB">
        <authorList>
            <consortium name="EnsemblMetazoa"/>
        </authorList>
    </citation>
    <scope>IDENTIFICATION</scope>
    <source>
        <strain evidence="16">BB02</strain>
    </source>
</reference>
<evidence type="ECO:0000256" key="2">
    <source>
        <dbReference type="ARBA" id="ARBA00005045"/>
    </source>
</evidence>
<evidence type="ECO:0000256" key="14">
    <source>
        <dbReference type="ARBA" id="ARBA00048823"/>
    </source>
</evidence>
<keyword evidence="5" id="KW-0963">Cytoplasm</keyword>
<dbReference type="PROSITE" id="PS50862">
    <property type="entry name" value="AA_TRNA_LIGASE_II"/>
    <property type="match status" value="1"/>
</dbReference>
<dbReference type="Gene3D" id="3.30.930.10">
    <property type="entry name" value="Bira Bifunctional Protein, Domain 2"/>
    <property type="match status" value="1"/>
</dbReference>
<keyword evidence="6" id="KW-0436">Ligase</keyword>
<comment type="similarity">
    <text evidence="3">Belongs to the class-II aminoacyl-tRNA synthetase family. Type-1 seryl-tRNA synthetase subfamily.</text>
</comment>
<evidence type="ECO:0000256" key="13">
    <source>
        <dbReference type="ARBA" id="ARBA00047929"/>
    </source>
</evidence>
<dbReference type="STRING" id="6526.A0A2C9KV60"/>
<dbReference type="EC" id="6.1.1.11" evidence="4"/>
<dbReference type="GO" id="GO:0005737">
    <property type="term" value="C:cytoplasm"/>
    <property type="evidence" value="ECO:0007669"/>
    <property type="project" value="UniProtKB-SubCell"/>
</dbReference>
<evidence type="ECO:0000256" key="6">
    <source>
        <dbReference type="ARBA" id="ARBA00022598"/>
    </source>
</evidence>
<dbReference type="SUPFAM" id="SSF55681">
    <property type="entry name" value="Class II aaRS and biotin synthetases"/>
    <property type="match status" value="1"/>
</dbReference>
<keyword evidence="10" id="KW-0030">Aminoacyl-tRNA synthetase</keyword>
<evidence type="ECO:0000256" key="5">
    <source>
        <dbReference type="ARBA" id="ARBA00022490"/>
    </source>
</evidence>
<keyword evidence="9" id="KW-0648">Protein biosynthesis</keyword>